<dbReference type="OrthoDB" id="10261416at2759"/>
<keyword evidence="6" id="KW-0010">Activator</keyword>
<sequence length="519" mass="58173">MTKNRKNNKQQKPAAGNKKEEEKVDTNLMVDEVPEKSQQGVKRKNEKVTSSGEEPTLESLTKKAKKETNDTEEYINATQDPTFTGKITTNSSKIYKNILLISNLALSVDEIVLKGCMNEIAEASGNSAQKLKEILIFQKNLSSKESEALASNALRNAQQKNTNNKQATLIQGPKAAIVIFEKEFANAQVFEDYNGAIIEGIPINIRFACENDKACLMVVKGAPITEEELWSYVEECGSLVSIESSKSNKNQFMILFKEWRSVRECLLYNGADVHGAPCRIFACMFPAPTNHSSKFKGGNKALCAAISKGTRTLTGETAKSKALVAMIKNEIMLQTELLIEKDKELKTLLLELVENQKFQRKIDQTKQILDEKEYKIAKLTEALETVHSKLGNALHQSSPIVKSIKESKNLNLDEVFSYSHFISKVTSEQPALKESDMQLAPFPAPEIWPLSLLYPSTLRLYKTKYTEKLNAEKEQEEQKIPRIDFDKFQYETNAAVPTTQKAKISLFGDDSDDSDDSDD</sequence>
<dbReference type="GO" id="GO:0003676">
    <property type="term" value="F:nucleic acid binding"/>
    <property type="evidence" value="ECO:0007669"/>
    <property type="project" value="InterPro"/>
</dbReference>
<accession>D2VA07</accession>
<comment type="subunit">
    <text evidence="6">Component of the Mediator complex.</text>
</comment>
<name>D2VA07_NAEGR</name>
<evidence type="ECO:0000256" key="1">
    <source>
        <dbReference type="ARBA" id="ARBA00004123"/>
    </source>
</evidence>
<dbReference type="InParanoid" id="D2VA07"/>
<dbReference type="InterPro" id="IPR035979">
    <property type="entry name" value="RBD_domain_sf"/>
</dbReference>
<comment type="subcellular location">
    <subcellularLocation>
        <location evidence="1 6">Nucleus</location>
    </subcellularLocation>
</comment>
<feature type="region of interest" description="Disordered" evidence="8">
    <location>
        <begin position="1"/>
        <end position="72"/>
    </location>
</feature>
<evidence type="ECO:0000256" key="7">
    <source>
        <dbReference type="SAM" id="Coils"/>
    </source>
</evidence>
<dbReference type="SUPFAM" id="SSF54928">
    <property type="entry name" value="RNA-binding domain, RBD"/>
    <property type="match status" value="1"/>
</dbReference>
<dbReference type="Proteomes" id="UP000006671">
    <property type="component" value="Unassembled WGS sequence"/>
</dbReference>
<feature type="coiled-coil region" evidence="7">
    <location>
        <begin position="355"/>
        <end position="382"/>
    </location>
</feature>
<evidence type="ECO:0000313" key="10">
    <source>
        <dbReference type="Proteomes" id="UP000006671"/>
    </source>
</evidence>
<dbReference type="CDD" id="cd00590">
    <property type="entry name" value="RRM_SF"/>
    <property type="match status" value="1"/>
</dbReference>
<reference evidence="9 10" key="1">
    <citation type="journal article" date="2010" name="Cell">
        <title>The genome of Naegleria gruberi illuminates early eukaryotic versatility.</title>
        <authorList>
            <person name="Fritz-Laylin L.K."/>
            <person name="Prochnik S.E."/>
            <person name="Ginger M.L."/>
            <person name="Dacks J.B."/>
            <person name="Carpenter M.L."/>
            <person name="Field M.C."/>
            <person name="Kuo A."/>
            <person name="Paredez A."/>
            <person name="Chapman J."/>
            <person name="Pham J."/>
            <person name="Shu S."/>
            <person name="Neupane R."/>
            <person name="Cipriano M."/>
            <person name="Mancuso J."/>
            <person name="Tu H."/>
            <person name="Salamov A."/>
            <person name="Lindquist E."/>
            <person name="Shapiro H."/>
            <person name="Lucas S."/>
            <person name="Grigoriev I.V."/>
            <person name="Cande W.Z."/>
            <person name="Fulton C."/>
            <person name="Rokhsar D.S."/>
            <person name="Dawson S.C."/>
        </authorList>
    </citation>
    <scope>NUCLEOTIDE SEQUENCE [LARGE SCALE GENOMIC DNA]</scope>
    <source>
        <strain evidence="9 10">NEG-M</strain>
    </source>
</reference>
<evidence type="ECO:0000256" key="3">
    <source>
        <dbReference type="ARBA" id="ARBA00023015"/>
    </source>
</evidence>
<evidence type="ECO:0000256" key="8">
    <source>
        <dbReference type="SAM" id="MobiDB-lite"/>
    </source>
</evidence>
<evidence type="ECO:0000256" key="6">
    <source>
        <dbReference type="RuleBase" id="RU364141"/>
    </source>
</evidence>
<comment type="similarity">
    <text evidence="2 6">Belongs to the Mediator complex subunit 4 family.</text>
</comment>
<keyword evidence="5 6" id="KW-0539">Nucleus</keyword>
<dbReference type="InterPro" id="IPR019258">
    <property type="entry name" value="Mediator_Med4"/>
</dbReference>
<dbReference type="VEuPathDB" id="AmoebaDB:NAEGRDRAFT_47850"/>
<dbReference type="GO" id="GO:0003712">
    <property type="term" value="F:transcription coregulator activity"/>
    <property type="evidence" value="ECO:0007669"/>
    <property type="project" value="InterPro"/>
</dbReference>
<evidence type="ECO:0000313" key="9">
    <source>
        <dbReference type="EMBL" id="EFC46345.1"/>
    </source>
</evidence>
<protein>
    <recommendedName>
        <fullName evidence="6">Mediator of RNA polymerase II transcription subunit 4</fullName>
    </recommendedName>
    <alternativeName>
        <fullName evidence="6">Mediator complex subunit 4</fullName>
    </alternativeName>
</protein>
<evidence type="ECO:0000256" key="5">
    <source>
        <dbReference type="ARBA" id="ARBA00023242"/>
    </source>
</evidence>
<evidence type="ECO:0000256" key="2">
    <source>
        <dbReference type="ARBA" id="ARBA00009626"/>
    </source>
</evidence>
<gene>
    <name evidence="6" type="primary">MED4</name>
    <name evidence="9" type="ORF">NAEGRDRAFT_47850</name>
</gene>
<keyword evidence="7" id="KW-0175">Coiled coil</keyword>
<keyword evidence="4 6" id="KW-0804">Transcription</keyword>
<dbReference type="GO" id="GO:0016592">
    <property type="term" value="C:mediator complex"/>
    <property type="evidence" value="ECO:0007669"/>
    <property type="project" value="InterPro"/>
</dbReference>
<dbReference type="EMBL" id="GG738859">
    <property type="protein sequence ID" value="EFC46345.1"/>
    <property type="molecule type" value="Genomic_DNA"/>
</dbReference>
<evidence type="ECO:0000256" key="4">
    <source>
        <dbReference type="ARBA" id="ARBA00023163"/>
    </source>
</evidence>
<dbReference type="AlphaFoldDB" id="D2VA07"/>
<keyword evidence="3 6" id="KW-0805">Transcription regulation</keyword>
<organism evidence="10">
    <name type="scientific">Naegleria gruberi</name>
    <name type="common">Amoeba</name>
    <dbReference type="NCBI Taxonomy" id="5762"/>
    <lineage>
        <taxon>Eukaryota</taxon>
        <taxon>Discoba</taxon>
        <taxon>Heterolobosea</taxon>
        <taxon>Tetramitia</taxon>
        <taxon>Eutetramitia</taxon>
        <taxon>Vahlkampfiidae</taxon>
        <taxon>Naegleria</taxon>
    </lineage>
</organism>
<dbReference type="GO" id="GO:0006357">
    <property type="term" value="P:regulation of transcription by RNA polymerase II"/>
    <property type="evidence" value="ECO:0007669"/>
    <property type="project" value="InterPro"/>
</dbReference>
<dbReference type="Pfam" id="PF10018">
    <property type="entry name" value="Med4"/>
    <property type="match status" value="1"/>
</dbReference>
<proteinExistence type="inferred from homology"/>
<comment type="function">
    <text evidence="6">Component of the Mediator complex, a coactivator involved in the regulated transcription of nearly all RNA polymerase II-dependent genes. Mediator functions as a bridge to convey information from gene-specific regulatory proteins to the basal RNA polymerase II transcription machinery. Mediator is recruited to promoters by direct interactions with regulatory proteins and serves as a scaffold for the assembly of a functional preinitiation complex with RNA polymerase II and the general transcription factors.</text>
</comment>
<keyword evidence="10" id="KW-1185">Reference proteome</keyword>